<feature type="compositionally biased region" description="Polar residues" evidence="1">
    <location>
        <begin position="91"/>
        <end position="100"/>
    </location>
</feature>
<feature type="region of interest" description="Disordered" evidence="1">
    <location>
        <begin position="225"/>
        <end position="254"/>
    </location>
</feature>
<dbReference type="Proteomes" id="UP001367316">
    <property type="component" value="Unassembled WGS sequence"/>
</dbReference>
<keyword evidence="4" id="KW-1185">Reference proteome</keyword>
<comment type="caution">
    <text evidence="3">The sequence shown here is derived from an EMBL/GenBank/DDBJ whole genome shotgun (WGS) entry which is preliminary data.</text>
</comment>
<evidence type="ECO:0000313" key="4">
    <source>
        <dbReference type="Proteomes" id="UP001367316"/>
    </source>
</evidence>
<evidence type="ECO:0000256" key="1">
    <source>
        <dbReference type="SAM" id="MobiDB-lite"/>
    </source>
</evidence>
<keyword evidence="2" id="KW-0812">Transmembrane</keyword>
<proteinExistence type="predicted"/>
<feature type="transmembrane region" description="Helical" evidence="2">
    <location>
        <begin position="150"/>
        <end position="173"/>
    </location>
</feature>
<keyword evidence="2" id="KW-1133">Transmembrane helix</keyword>
<feature type="transmembrane region" description="Helical" evidence="2">
    <location>
        <begin position="20"/>
        <end position="47"/>
    </location>
</feature>
<accession>A0ABR1N106</accession>
<organism evidence="3 4">
    <name type="scientific">Phyllosticta paracitricarpa</name>
    <dbReference type="NCBI Taxonomy" id="2016321"/>
    <lineage>
        <taxon>Eukaryota</taxon>
        <taxon>Fungi</taxon>
        <taxon>Dikarya</taxon>
        <taxon>Ascomycota</taxon>
        <taxon>Pezizomycotina</taxon>
        <taxon>Dothideomycetes</taxon>
        <taxon>Dothideomycetes incertae sedis</taxon>
        <taxon>Botryosphaeriales</taxon>
        <taxon>Phyllostictaceae</taxon>
        <taxon>Phyllosticta</taxon>
    </lineage>
</organism>
<evidence type="ECO:0000256" key="2">
    <source>
        <dbReference type="SAM" id="Phobius"/>
    </source>
</evidence>
<reference evidence="3 4" key="1">
    <citation type="submission" date="2024-04" db="EMBL/GenBank/DDBJ databases">
        <title>Phyllosticta paracitricarpa is synonymous to the EU quarantine fungus P. citricarpa based on phylogenomic analyses.</title>
        <authorList>
            <consortium name="Lawrence Berkeley National Laboratory"/>
            <person name="Van ingen-buijs V.A."/>
            <person name="Van westerhoven A.C."/>
            <person name="Haridas S."/>
            <person name="Skiadas P."/>
            <person name="Martin F."/>
            <person name="Groenewald J.Z."/>
            <person name="Crous P.W."/>
            <person name="Seidl M.F."/>
        </authorList>
    </citation>
    <scope>NUCLEOTIDE SEQUENCE [LARGE SCALE GENOMIC DNA]</scope>
    <source>
        <strain evidence="3 4">CBS 141358</strain>
    </source>
</reference>
<keyword evidence="2" id="KW-0472">Membrane</keyword>
<feature type="transmembrane region" description="Helical" evidence="2">
    <location>
        <begin position="329"/>
        <end position="348"/>
    </location>
</feature>
<gene>
    <name evidence="3" type="ORF">JOL62DRAFT_614952</name>
</gene>
<feature type="region of interest" description="Disordered" evidence="1">
    <location>
        <begin position="73"/>
        <end position="103"/>
    </location>
</feature>
<sequence length="351" mass="36843">MPRSRQAYEHPLPSPRPLIVRILSSATLVLPPLFYLIAFALSVAILFTPEYAQVDLFDTSGAPVETSFSASPFYNCTRPPPPPPPPPPPSNSTTNDTAPQTGPFKPSCTRFTHFLGPKGAAACRQHYATQPAHPWTGHAQCQQVVLSASLYVAATTLLSLAVALATIHAVILLPAAYAPRENHPDADLLAGAAPSRAVSPRQQTPPPGFVYAALRPPTASEKLQRMHASSPVDERVASPQAVGGVGSEDDDEEAGRKTSRACLWALVGNVATVLAMLAAVSLVVAQVVGVAALVVGQSAVDAGREIAQGDVRLVLGKWYMGAAAYEDSAAAWVLTGIGVFVATSRFGMART</sequence>
<feature type="transmembrane region" description="Helical" evidence="2">
    <location>
        <begin position="262"/>
        <end position="295"/>
    </location>
</feature>
<evidence type="ECO:0000313" key="3">
    <source>
        <dbReference type="EMBL" id="KAK7607676.1"/>
    </source>
</evidence>
<dbReference type="EMBL" id="JBBPBF010000034">
    <property type="protein sequence ID" value="KAK7607676.1"/>
    <property type="molecule type" value="Genomic_DNA"/>
</dbReference>
<name>A0ABR1N106_9PEZI</name>
<protein>
    <submittedName>
        <fullName evidence="3">Uncharacterized protein</fullName>
    </submittedName>
</protein>
<feature type="compositionally biased region" description="Pro residues" evidence="1">
    <location>
        <begin position="78"/>
        <end position="90"/>
    </location>
</feature>